<gene>
    <name evidence="5" type="primary">gstB_1</name>
    <name evidence="5" type="ORF">RUM4293_00015</name>
</gene>
<feature type="domain" description="GST C-terminal" evidence="4">
    <location>
        <begin position="86"/>
        <end position="221"/>
    </location>
</feature>
<dbReference type="PANTHER" id="PTHR44051">
    <property type="entry name" value="GLUTATHIONE S-TRANSFERASE-RELATED"/>
    <property type="match status" value="1"/>
</dbReference>
<feature type="domain" description="GST N-terminal" evidence="3">
    <location>
        <begin position="1"/>
        <end position="81"/>
    </location>
</feature>
<dbReference type="CDD" id="cd03180">
    <property type="entry name" value="GST_C_2"/>
    <property type="match status" value="1"/>
</dbReference>
<dbReference type="EC" id="2.5.1.18" evidence="5"/>
<dbReference type="RefSeq" id="WP_058271313.1">
    <property type="nucleotide sequence ID" value="NZ_CANLTD010000004.1"/>
</dbReference>
<dbReference type="Gene3D" id="3.40.30.10">
    <property type="entry name" value="Glutaredoxin"/>
    <property type="match status" value="1"/>
</dbReference>
<dbReference type="InterPro" id="IPR004045">
    <property type="entry name" value="Glutathione_S-Trfase_N"/>
</dbReference>
<dbReference type="CDD" id="cd03047">
    <property type="entry name" value="GST_N_2"/>
    <property type="match status" value="1"/>
</dbReference>
<accession>A0A0P1EMU4</accession>
<name>A0A0P1EMU4_9RHOB</name>
<comment type="similarity">
    <text evidence="1">Belongs to the GST superfamily.</text>
</comment>
<dbReference type="Gene3D" id="1.20.1050.10">
    <property type="match status" value="1"/>
</dbReference>
<dbReference type="SFLD" id="SFLDG00358">
    <property type="entry name" value="Main_(cytGST)"/>
    <property type="match status" value="1"/>
</dbReference>
<dbReference type="InterPro" id="IPR040079">
    <property type="entry name" value="Glutathione_S-Trfase"/>
</dbReference>
<organism evidence="5 6">
    <name type="scientific">Ruegeria atlantica</name>
    <dbReference type="NCBI Taxonomy" id="81569"/>
    <lineage>
        <taxon>Bacteria</taxon>
        <taxon>Pseudomonadati</taxon>
        <taxon>Pseudomonadota</taxon>
        <taxon>Alphaproteobacteria</taxon>
        <taxon>Rhodobacterales</taxon>
        <taxon>Roseobacteraceae</taxon>
        <taxon>Ruegeria</taxon>
    </lineage>
</organism>
<protein>
    <submittedName>
        <fullName evidence="5">Glutathione S-transferase GstB</fullName>
        <ecNumber evidence="5">2.5.1.18</ecNumber>
    </submittedName>
</protein>
<dbReference type="PROSITE" id="PS50405">
    <property type="entry name" value="GST_CTER"/>
    <property type="match status" value="1"/>
</dbReference>
<dbReference type="InterPro" id="IPR036282">
    <property type="entry name" value="Glutathione-S-Trfase_C_sf"/>
</dbReference>
<reference evidence="6" key="1">
    <citation type="submission" date="2015-09" db="EMBL/GenBank/DDBJ databases">
        <authorList>
            <person name="Rodrigo-Torres L."/>
            <person name="Arahal D.R."/>
        </authorList>
    </citation>
    <scope>NUCLEOTIDE SEQUENCE [LARGE SCALE GENOMIC DNA]</scope>
    <source>
        <strain evidence="6">CECT 4293</strain>
    </source>
</reference>
<evidence type="ECO:0000256" key="1">
    <source>
        <dbReference type="ARBA" id="ARBA00007409"/>
    </source>
</evidence>
<dbReference type="GO" id="GO:0004364">
    <property type="term" value="F:glutathione transferase activity"/>
    <property type="evidence" value="ECO:0007669"/>
    <property type="project" value="UniProtKB-EC"/>
</dbReference>
<evidence type="ECO:0000256" key="2">
    <source>
        <dbReference type="ARBA" id="ARBA00022679"/>
    </source>
</evidence>
<dbReference type="SFLD" id="SFLDG01150">
    <property type="entry name" value="Main.1:_Beta-like"/>
    <property type="match status" value="1"/>
</dbReference>
<dbReference type="Proteomes" id="UP000050786">
    <property type="component" value="Unassembled WGS sequence"/>
</dbReference>
<keyword evidence="2 5" id="KW-0808">Transferase</keyword>
<evidence type="ECO:0000259" key="3">
    <source>
        <dbReference type="PROSITE" id="PS50404"/>
    </source>
</evidence>
<dbReference type="Pfam" id="PF13410">
    <property type="entry name" value="GST_C_2"/>
    <property type="match status" value="1"/>
</dbReference>
<dbReference type="SUPFAM" id="SSF52833">
    <property type="entry name" value="Thioredoxin-like"/>
    <property type="match status" value="1"/>
</dbReference>
<sequence>MLEIWGRPYSSNVIPVIWTANELGLDYTLQLAGGSFGKLDTEMYLQINPNRMIPAIRDGDFALWESLAIVRYLCDRYGAGTLSPSDIQTRAIADQWMEWSASRAFGPVIYLFFATVRTQPDQRDPEKIAKLRDEAHEALTILNQHLADKAYVCGDSFTMADIPLGCVAYRYFNVEVARPPLPNVEAWYQRLAERPAYQDHVMRHFGTNPDEWAALEKACSSEGAL</sequence>
<dbReference type="SFLD" id="SFLDS00019">
    <property type="entry name" value="Glutathione_Transferase_(cytos"/>
    <property type="match status" value="1"/>
</dbReference>
<evidence type="ECO:0000259" key="4">
    <source>
        <dbReference type="PROSITE" id="PS50405"/>
    </source>
</evidence>
<dbReference type="PANTHER" id="PTHR44051:SF19">
    <property type="entry name" value="DISULFIDE-BOND OXIDOREDUCTASE YFCG"/>
    <property type="match status" value="1"/>
</dbReference>
<dbReference type="Pfam" id="PF13417">
    <property type="entry name" value="GST_N_3"/>
    <property type="match status" value="1"/>
</dbReference>
<dbReference type="PROSITE" id="PS50404">
    <property type="entry name" value="GST_NTER"/>
    <property type="match status" value="1"/>
</dbReference>
<evidence type="ECO:0000313" key="6">
    <source>
        <dbReference type="Proteomes" id="UP000050786"/>
    </source>
</evidence>
<proteinExistence type="inferred from homology"/>
<evidence type="ECO:0000313" key="5">
    <source>
        <dbReference type="EMBL" id="CUH41151.1"/>
    </source>
</evidence>
<dbReference type="InterPro" id="IPR036249">
    <property type="entry name" value="Thioredoxin-like_sf"/>
</dbReference>
<keyword evidence="6" id="KW-1185">Reference proteome</keyword>
<dbReference type="SUPFAM" id="SSF47616">
    <property type="entry name" value="GST C-terminal domain-like"/>
    <property type="match status" value="1"/>
</dbReference>
<dbReference type="InterPro" id="IPR010987">
    <property type="entry name" value="Glutathione-S-Trfase_C-like"/>
</dbReference>
<dbReference type="AlphaFoldDB" id="A0A0P1EMU4"/>
<dbReference type="FunFam" id="3.40.30.10:FF:000039">
    <property type="entry name" value="Glutathione S-transferase domain"/>
    <property type="match status" value="1"/>
</dbReference>
<dbReference type="EMBL" id="CYPS01000003">
    <property type="protein sequence ID" value="CUH41151.1"/>
    <property type="molecule type" value="Genomic_DNA"/>
</dbReference>